<dbReference type="AlphaFoldDB" id="A0A7Y9L9R5"/>
<reference evidence="2 3" key="1">
    <citation type="submission" date="2020-07" db="EMBL/GenBank/DDBJ databases">
        <title>Sequencing the genomes of 1000 actinobacteria strains.</title>
        <authorList>
            <person name="Klenk H.-P."/>
        </authorList>
    </citation>
    <scope>NUCLEOTIDE SEQUENCE [LARGE SCALE GENOMIC DNA]</scope>
    <source>
        <strain evidence="2 3">DSM 22083</strain>
    </source>
</reference>
<dbReference type="PANTHER" id="PTHR42160">
    <property type="entry name" value="URACIL-DNA GLYCOSYLASE SUPERFAMILY PROTEIN"/>
    <property type="match status" value="1"/>
</dbReference>
<evidence type="ECO:0000259" key="1">
    <source>
        <dbReference type="Pfam" id="PF03167"/>
    </source>
</evidence>
<dbReference type="InterPro" id="IPR005122">
    <property type="entry name" value="Uracil-DNA_glycosylase-like"/>
</dbReference>
<dbReference type="SUPFAM" id="SSF52141">
    <property type="entry name" value="Uracil-DNA glycosylase-like"/>
    <property type="match status" value="1"/>
</dbReference>
<comment type="caution">
    <text evidence="2">The sequence shown here is derived from an EMBL/GenBank/DDBJ whole genome shotgun (WGS) entry which is preliminary data.</text>
</comment>
<keyword evidence="3" id="KW-1185">Reference proteome</keyword>
<dbReference type="Proteomes" id="UP000569914">
    <property type="component" value="Unassembled WGS sequence"/>
</dbReference>
<sequence length="53" mass="5610">MADPRARIVIIGQAPGLQAQESGVPWNHASGRTLINWLGVTEEHPGTGPAVPR</sequence>
<dbReference type="PANTHER" id="PTHR42160:SF1">
    <property type="entry name" value="URACIL-DNA GLYCOSYLASE SUPERFAMILY PROTEIN"/>
    <property type="match status" value="1"/>
</dbReference>
<organism evidence="2 3">
    <name type="scientific">Microlunatus parietis</name>
    <dbReference type="NCBI Taxonomy" id="682979"/>
    <lineage>
        <taxon>Bacteria</taxon>
        <taxon>Bacillati</taxon>
        <taxon>Actinomycetota</taxon>
        <taxon>Actinomycetes</taxon>
        <taxon>Propionibacteriales</taxon>
        <taxon>Propionibacteriaceae</taxon>
        <taxon>Microlunatus</taxon>
    </lineage>
</organism>
<dbReference type="InterPro" id="IPR036895">
    <property type="entry name" value="Uracil-DNA_glycosylase-like_sf"/>
</dbReference>
<dbReference type="EMBL" id="JACCBU010000001">
    <property type="protein sequence ID" value="NYE69872.1"/>
    <property type="molecule type" value="Genomic_DNA"/>
</dbReference>
<evidence type="ECO:0000313" key="2">
    <source>
        <dbReference type="EMBL" id="NYE69872.1"/>
    </source>
</evidence>
<protein>
    <submittedName>
        <fullName evidence="2">Uracil-DNA glycosylase</fullName>
    </submittedName>
</protein>
<gene>
    <name evidence="2" type="ORF">BKA15_001201</name>
</gene>
<feature type="domain" description="Uracil-DNA glycosylase-like" evidence="1">
    <location>
        <begin position="3"/>
        <end position="43"/>
    </location>
</feature>
<dbReference type="Gene3D" id="3.40.470.10">
    <property type="entry name" value="Uracil-DNA glycosylase-like domain"/>
    <property type="match status" value="1"/>
</dbReference>
<evidence type="ECO:0000313" key="3">
    <source>
        <dbReference type="Proteomes" id="UP000569914"/>
    </source>
</evidence>
<dbReference type="InterPro" id="IPR047124">
    <property type="entry name" value="HI_0220.2"/>
</dbReference>
<proteinExistence type="predicted"/>
<dbReference type="RefSeq" id="WP_179748928.1">
    <property type="nucleotide sequence ID" value="NZ_JACCBU010000001.1"/>
</dbReference>
<dbReference type="Pfam" id="PF03167">
    <property type="entry name" value="UDG"/>
    <property type="match status" value="1"/>
</dbReference>
<name>A0A7Y9L9R5_9ACTN</name>
<accession>A0A7Y9L9R5</accession>